<dbReference type="RefSeq" id="WP_379762768.1">
    <property type="nucleotide sequence ID" value="NZ_JBHSCL010000004.1"/>
</dbReference>
<keyword evidence="2" id="KW-1185">Reference proteome</keyword>
<evidence type="ECO:0000313" key="2">
    <source>
        <dbReference type="Proteomes" id="UP001595841"/>
    </source>
</evidence>
<sequence length="181" mass="20789">MSIRYSIVGMVLILILSCARPMKNEPMENARQFFKKLEKNGGSWVHFPNDTTVAFDAFIMKFELMEGDTLSGEILGSSKSGDTILFWTVREYHDAKKDSIFFEQKGGYGSASGFSFFPDALKRESHFKMTYSNGATRMHKDTHIFLNDSTLLTKSQIFDDKSQKWIKQPDATWTFNHTIKK</sequence>
<dbReference type="Proteomes" id="UP001595841">
    <property type="component" value="Unassembled WGS sequence"/>
</dbReference>
<dbReference type="EMBL" id="JBHSCL010000004">
    <property type="protein sequence ID" value="MFC4219378.1"/>
    <property type="molecule type" value="Genomic_DNA"/>
</dbReference>
<accession>A0ABV8PH83</accession>
<protein>
    <recommendedName>
        <fullName evidence="3">DUF1579 domain-containing protein</fullName>
    </recommendedName>
</protein>
<organism evidence="1 2">
    <name type="scientific">Flagellimonas marina</name>
    <dbReference type="NCBI Taxonomy" id="1775168"/>
    <lineage>
        <taxon>Bacteria</taxon>
        <taxon>Pseudomonadati</taxon>
        <taxon>Bacteroidota</taxon>
        <taxon>Flavobacteriia</taxon>
        <taxon>Flavobacteriales</taxon>
        <taxon>Flavobacteriaceae</taxon>
        <taxon>Flagellimonas</taxon>
    </lineage>
</organism>
<evidence type="ECO:0000313" key="1">
    <source>
        <dbReference type="EMBL" id="MFC4219378.1"/>
    </source>
</evidence>
<gene>
    <name evidence="1" type="ORF">ACFOWS_04500</name>
</gene>
<reference evidence="2" key="1">
    <citation type="journal article" date="2019" name="Int. J. Syst. Evol. Microbiol.">
        <title>The Global Catalogue of Microorganisms (GCM) 10K type strain sequencing project: providing services to taxonomists for standard genome sequencing and annotation.</title>
        <authorList>
            <consortium name="The Broad Institute Genomics Platform"/>
            <consortium name="The Broad Institute Genome Sequencing Center for Infectious Disease"/>
            <person name="Wu L."/>
            <person name="Ma J."/>
        </authorList>
    </citation>
    <scope>NUCLEOTIDE SEQUENCE [LARGE SCALE GENOMIC DNA]</scope>
    <source>
        <strain evidence="2">CGMCC 1.15774</strain>
    </source>
</reference>
<name>A0ABV8PH83_9FLAO</name>
<evidence type="ECO:0008006" key="3">
    <source>
        <dbReference type="Google" id="ProtNLM"/>
    </source>
</evidence>
<proteinExistence type="predicted"/>
<dbReference type="PROSITE" id="PS51257">
    <property type="entry name" value="PROKAR_LIPOPROTEIN"/>
    <property type="match status" value="1"/>
</dbReference>
<comment type="caution">
    <text evidence="1">The sequence shown here is derived from an EMBL/GenBank/DDBJ whole genome shotgun (WGS) entry which is preliminary data.</text>
</comment>